<dbReference type="Proteomes" id="UP000076798">
    <property type="component" value="Unassembled WGS sequence"/>
</dbReference>
<evidence type="ECO:0000313" key="3">
    <source>
        <dbReference type="Proteomes" id="UP000076798"/>
    </source>
</evidence>
<gene>
    <name evidence="2" type="ORF">SISSUDRAFT_1067273</name>
</gene>
<evidence type="ECO:0000313" key="2">
    <source>
        <dbReference type="EMBL" id="KZT32004.1"/>
    </source>
</evidence>
<dbReference type="EMBL" id="KV428407">
    <property type="protein sequence ID" value="KZT32004.1"/>
    <property type="molecule type" value="Genomic_DNA"/>
</dbReference>
<protein>
    <submittedName>
        <fullName evidence="2">Uncharacterized protein</fullName>
    </submittedName>
</protein>
<accession>A0A165XAP7</accession>
<feature type="region of interest" description="Disordered" evidence="1">
    <location>
        <begin position="27"/>
        <end position="53"/>
    </location>
</feature>
<reference evidence="2 3" key="1">
    <citation type="journal article" date="2016" name="Mol. Biol. Evol.">
        <title>Comparative Genomics of Early-Diverging Mushroom-Forming Fungi Provides Insights into the Origins of Lignocellulose Decay Capabilities.</title>
        <authorList>
            <person name="Nagy L.G."/>
            <person name="Riley R."/>
            <person name="Tritt A."/>
            <person name="Adam C."/>
            <person name="Daum C."/>
            <person name="Floudas D."/>
            <person name="Sun H."/>
            <person name="Yadav J.S."/>
            <person name="Pangilinan J."/>
            <person name="Larsson K.H."/>
            <person name="Matsuura K."/>
            <person name="Barry K."/>
            <person name="Labutti K."/>
            <person name="Kuo R."/>
            <person name="Ohm R.A."/>
            <person name="Bhattacharya S.S."/>
            <person name="Shirouzu T."/>
            <person name="Yoshinaga Y."/>
            <person name="Martin F.M."/>
            <person name="Grigoriev I.V."/>
            <person name="Hibbett D.S."/>
        </authorList>
    </citation>
    <scope>NUCLEOTIDE SEQUENCE [LARGE SCALE GENOMIC DNA]</scope>
    <source>
        <strain evidence="2 3">HHB10207 ss-3</strain>
    </source>
</reference>
<name>A0A165XAP7_9AGAM</name>
<feature type="compositionally biased region" description="Basic and acidic residues" evidence="1">
    <location>
        <begin position="36"/>
        <end position="53"/>
    </location>
</feature>
<sequence length="70" mass="8119">MGLSFSRQYHAPGDNVQCVIKKGKLQKKIKSKKASPGREHHVESSIRRNERRFAKEQTKYLHNLGSQQSR</sequence>
<dbReference type="AlphaFoldDB" id="A0A165XAP7"/>
<proteinExistence type="predicted"/>
<keyword evidence="3" id="KW-1185">Reference proteome</keyword>
<evidence type="ECO:0000256" key="1">
    <source>
        <dbReference type="SAM" id="MobiDB-lite"/>
    </source>
</evidence>
<organism evidence="2 3">
    <name type="scientific">Sistotremastrum suecicum HHB10207 ss-3</name>
    <dbReference type="NCBI Taxonomy" id="1314776"/>
    <lineage>
        <taxon>Eukaryota</taxon>
        <taxon>Fungi</taxon>
        <taxon>Dikarya</taxon>
        <taxon>Basidiomycota</taxon>
        <taxon>Agaricomycotina</taxon>
        <taxon>Agaricomycetes</taxon>
        <taxon>Sistotremastrales</taxon>
        <taxon>Sistotremastraceae</taxon>
        <taxon>Sistotremastrum</taxon>
    </lineage>
</organism>